<evidence type="ECO:0000256" key="8">
    <source>
        <dbReference type="ARBA" id="ARBA00023224"/>
    </source>
</evidence>
<dbReference type="GeneID" id="119736766"/>
<dbReference type="Gene3D" id="1.20.1070.10">
    <property type="entry name" value="Rhodopsin 7-helix transmembrane proteins"/>
    <property type="match status" value="1"/>
</dbReference>
<keyword evidence="6 11" id="KW-0472">Membrane</keyword>
<dbReference type="InterPro" id="IPR050569">
    <property type="entry name" value="TAAR"/>
</dbReference>
<feature type="transmembrane region" description="Helical" evidence="11">
    <location>
        <begin position="58"/>
        <end position="83"/>
    </location>
</feature>
<keyword evidence="14" id="KW-1185">Reference proteome</keyword>
<dbReference type="AlphaFoldDB" id="A0A914AT98"/>
<feature type="domain" description="G-protein coupled receptors family 1 profile" evidence="12">
    <location>
        <begin position="38"/>
        <end position="292"/>
    </location>
</feature>
<feature type="transmembrane region" description="Helical" evidence="11">
    <location>
        <begin position="239"/>
        <end position="258"/>
    </location>
</feature>
<dbReference type="OrthoDB" id="6286925at2759"/>
<evidence type="ECO:0000256" key="2">
    <source>
        <dbReference type="ARBA" id="ARBA00022475"/>
    </source>
</evidence>
<dbReference type="Pfam" id="PF00001">
    <property type="entry name" value="7tm_1"/>
    <property type="match status" value="1"/>
</dbReference>
<feature type="transmembrane region" description="Helical" evidence="11">
    <location>
        <begin position="179"/>
        <end position="202"/>
    </location>
</feature>
<dbReference type="SUPFAM" id="SSF81321">
    <property type="entry name" value="Family A G protein-coupled receptor-like"/>
    <property type="match status" value="1"/>
</dbReference>
<dbReference type="PANTHER" id="PTHR24249">
    <property type="entry name" value="HISTAMINE RECEPTOR-RELATED G-PROTEIN COUPLED RECEPTOR"/>
    <property type="match status" value="1"/>
</dbReference>
<dbReference type="GO" id="GO:0004930">
    <property type="term" value="F:G protein-coupled receptor activity"/>
    <property type="evidence" value="ECO:0007669"/>
    <property type="project" value="UniProtKB-KW"/>
</dbReference>
<organism evidence="13 14">
    <name type="scientific">Patiria miniata</name>
    <name type="common">Bat star</name>
    <name type="synonym">Asterina miniata</name>
    <dbReference type="NCBI Taxonomy" id="46514"/>
    <lineage>
        <taxon>Eukaryota</taxon>
        <taxon>Metazoa</taxon>
        <taxon>Echinodermata</taxon>
        <taxon>Eleutherozoa</taxon>
        <taxon>Asterozoa</taxon>
        <taxon>Asteroidea</taxon>
        <taxon>Valvatacea</taxon>
        <taxon>Valvatida</taxon>
        <taxon>Asterinidae</taxon>
        <taxon>Patiria</taxon>
    </lineage>
</organism>
<dbReference type="SMART" id="SM01381">
    <property type="entry name" value="7TM_GPCR_Srsx"/>
    <property type="match status" value="1"/>
</dbReference>
<evidence type="ECO:0000256" key="9">
    <source>
        <dbReference type="RuleBase" id="RU000688"/>
    </source>
</evidence>
<accession>A0A914AT98</accession>
<feature type="transmembrane region" description="Helical" evidence="11">
    <location>
        <begin position="138"/>
        <end position="159"/>
    </location>
</feature>
<feature type="compositionally biased region" description="Polar residues" evidence="10">
    <location>
        <begin position="328"/>
        <end position="339"/>
    </location>
</feature>
<keyword evidence="7 9" id="KW-0675">Receptor</keyword>
<feature type="transmembrane region" description="Helical" evidence="11">
    <location>
        <begin position="89"/>
        <end position="117"/>
    </location>
</feature>
<keyword evidence="4 11" id="KW-1133">Transmembrane helix</keyword>
<dbReference type="GO" id="GO:0005886">
    <property type="term" value="C:plasma membrane"/>
    <property type="evidence" value="ECO:0007669"/>
    <property type="project" value="UniProtKB-SubCell"/>
</dbReference>
<feature type="region of interest" description="Disordered" evidence="10">
    <location>
        <begin position="328"/>
        <end position="361"/>
    </location>
</feature>
<evidence type="ECO:0000256" key="3">
    <source>
        <dbReference type="ARBA" id="ARBA00022692"/>
    </source>
</evidence>
<evidence type="ECO:0000256" key="11">
    <source>
        <dbReference type="SAM" id="Phobius"/>
    </source>
</evidence>
<keyword evidence="2" id="KW-1003">Cell membrane</keyword>
<dbReference type="InterPro" id="IPR000276">
    <property type="entry name" value="GPCR_Rhodpsn"/>
</dbReference>
<dbReference type="InterPro" id="IPR017452">
    <property type="entry name" value="GPCR_Rhodpsn_7TM"/>
</dbReference>
<keyword evidence="3 9" id="KW-0812">Transmembrane</keyword>
<dbReference type="Proteomes" id="UP000887568">
    <property type="component" value="Unplaced"/>
</dbReference>
<evidence type="ECO:0000259" key="12">
    <source>
        <dbReference type="PROSITE" id="PS50262"/>
    </source>
</evidence>
<dbReference type="OMA" id="REFRWAF"/>
<dbReference type="EnsemblMetazoa" id="XM_038210776.1">
    <property type="protein sequence ID" value="XP_038066704.1"/>
    <property type="gene ID" value="LOC119736766"/>
</dbReference>
<keyword evidence="8 9" id="KW-0807">Transducer</keyword>
<feature type="compositionally biased region" description="Polar residues" evidence="10">
    <location>
        <begin position="350"/>
        <end position="361"/>
    </location>
</feature>
<feature type="transmembrane region" description="Helical" evidence="11">
    <location>
        <begin position="270"/>
        <end position="290"/>
    </location>
</feature>
<dbReference type="CDD" id="cd00637">
    <property type="entry name" value="7tm_classA_rhodopsin-like"/>
    <property type="match status" value="1"/>
</dbReference>
<evidence type="ECO:0000256" key="7">
    <source>
        <dbReference type="ARBA" id="ARBA00023170"/>
    </source>
</evidence>
<dbReference type="RefSeq" id="XP_038066704.1">
    <property type="nucleotide sequence ID" value="XM_038210776.1"/>
</dbReference>
<sequence length="389" mass="43811">MDNFSTLVAPEPCCSVTPGQFIGFMAFDALIFLGIIVGNTLVVMSVMSFPKMRSPTNVFLASLAVADLFVAFACLPCDIIFSLGVAGEVSPWLCLVGSSLTCVSFSVSVNHLAVIAYDRYLAITKPLRYYTQMTLRRVRYLILASWTIAIFYNLLPFFGWNQLSTYNLDYCDLLFIHPFSYRCVGTVVLTVTPFIFMGYFYLRIYLVARKHHRRIAAEAHAVQLHPRPLMLEIRAAKTVALVLGIFMLAFSPATLITVGDALFSLPMKELFILEIFFFHLVFSNSAMNPVTYAWRSREFRWAFVKLLAPIFPCRYWKSLSERATRNLTNNPNDSLTVNPDSAPDEGIDLGSTSSSRNELTNTHTGTTDYVFQLQNGGETSSRVWCIDVR</sequence>
<dbReference type="PANTHER" id="PTHR24249:SF422">
    <property type="entry name" value="G-PROTEIN COUPLED RECEPTORS FAMILY 1 PROFILE DOMAIN-CONTAINING PROTEIN"/>
    <property type="match status" value="1"/>
</dbReference>
<comment type="subcellular location">
    <subcellularLocation>
        <location evidence="1">Cell membrane</location>
        <topology evidence="1">Multi-pass membrane protein</topology>
    </subcellularLocation>
</comment>
<proteinExistence type="inferred from homology"/>
<dbReference type="PRINTS" id="PR00237">
    <property type="entry name" value="GPCRRHODOPSN"/>
</dbReference>
<dbReference type="PROSITE" id="PS00237">
    <property type="entry name" value="G_PROTEIN_RECEP_F1_1"/>
    <property type="match status" value="1"/>
</dbReference>
<reference evidence="13" key="1">
    <citation type="submission" date="2022-11" db="UniProtKB">
        <authorList>
            <consortium name="EnsemblMetazoa"/>
        </authorList>
    </citation>
    <scope>IDENTIFICATION</scope>
</reference>
<keyword evidence="5 9" id="KW-0297">G-protein coupled receptor</keyword>
<evidence type="ECO:0000256" key="4">
    <source>
        <dbReference type="ARBA" id="ARBA00022989"/>
    </source>
</evidence>
<dbReference type="PROSITE" id="PS50262">
    <property type="entry name" value="G_PROTEIN_RECEP_F1_2"/>
    <property type="match status" value="1"/>
</dbReference>
<evidence type="ECO:0000256" key="5">
    <source>
        <dbReference type="ARBA" id="ARBA00023040"/>
    </source>
</evidence>
<feature type="transmembrane region" description="Helical" evidence="11">
    <location>
        <begin position="20"/>
        <end position="46"/>
    </location>
</feature>
<evidence type="ECO:0000256" key="1">
    <source>
        <dbReference type="ARBA" id="ARBA00004651"/>
    </source>
</evidence>
<evidence type="ECO:0000256" key="10">
    <source>
        <dbReference type="SAM" id="MobiDB-lite"/>
    </source>
</evidence>
<evidence type="ECO:0000313" key="14">
    <source>
        <dbReference type="Proteomes" id="UP000887568"/>
    </source>
</evidence>
<name>A0A914AT98_PATMI</name>
<comment type="similarity">
    <text evidence="9">Belongs to the G-protein coupled receptor 1 family.</text>
</comment>
<evidence type="ECO:0000256" key="6">
    <source>
        <dbReference type="ARBA" id="ARBA00023136"/>
    </source>
</evidence>
<evidence type="ECO:0000313" key="13">
    <source>
        <dbReference type="EnsemblMetazoa" id="XP_038066704.1"/>
    </source>
</evidence>
<protein>
    <recommendedName>
        <fullName evidence="12">G-protein coupled receptors family 1 profile domain-containing protein</fullName>
    </recommendedName>
</protein>